<name>A0A0J1JPF3_9GAMM</name>
<evidence type="ECO:0000313" key="1">
    <source>
        <dbReference type="EMBL" id="KLV04107.1"/>
    </source>
</evidence>
<evidence type="ECO:0000313" key="2">
    <source>
        <dbReference type="Proteomes" id="UP000036097"/>
    </source>
</evidence>
<protein>
    <submittedName>
        <fullName evidence="1">Uncharacterized protein</fullName>
    </submittedName>
</protein>
<comment type="caution">
    <text evidence="1">The sequence shown here is derived from an EMBL/GenBank/DDBJ whole genome shotgun (WGS) entry which is preliminary data.</text>
</comment>
<dbReference type="OrthoDB" id="6106034at2"/>
<accession>A0A0J1JPF3</accession>
<gene>
    <name evidence="1" type="ORF">ABT56_15985</name>
</gene>
<proteinExistence type="predicted"/>
<reference evidence="1 2" key="1">
    <citation type="submission" date="2015-05" db="EMBL/GenBank/DDBJ databases">
        <title>Photobacterium galathea sp. nov.</title>
        <authorList>
            <person name="Machado H."/>
            <person name="Gram L."/>
        </authorList>
    </citation>
    <scope>NUCLEOTIDE SEQUENCE [LARGE SCALE GENOMIC DNA]</scope>
    <source>
        <strain evidence="1 2">CGMCC 1.12159</strain>
    </source>
</reference>
<dbReference type="RefSeq" id="WP_047879877.1">
    <property type="nucleotide sequence ID" value="NZ_LDOT01000023.1"/>
</dbReference>
<sequence>MGDYETLFECTRPEFISELTVSRVKEQGMIKVRLQSENTVLELFGFEDLADSISTMLSAERVVISEELNTGNKEFGTIRIECWADESYSEYWCDSAKLNPI</sequence>
<organism evidence="1 2">
    <name type="scientific">Photobacterium aquae</name>
    <dbReference type="NCBI Taxonomy" id="1195763"/>
    <lineage>
        <taxon>Bacteria</taxon>
        <taxon>Pseudomonadati</taxon>
        <taxon>Pseudomonadota</taxon>
        <taxon>Gammaproteobacteria</taxon>
        <taxon>Vibrionales</taxon>
        <taxon>Vibrionaceae</taxon>
        <taxon>Photobacterium</taxon>
    </lineage>
</organism>
<keyword evidence="2" id="KW-1185">Reference proteome</keyword>
<dbReference type="Proteomes" id="UP000036097">
    <property type="component" value="Unassembled WGS sequence"/>
</dbReference>
<dbReference type="PATRIC" id="fig|1195763.3.peg.3405"/>
<dbReference type="EMBL" id="LDOT01000023">
    <property type="protein sequence ID" value="KLV04107.1"/>
    <property type="molecule type" value="Genomic_DNA"/>
</dbReference>
<dbReference type="AlphaFoldDB" id="A0A0J1JPF3"/>